<dbReference type="GO" id="GO:0003677">
    <property type="term" value="F:DNA binding"/>
    <property type="evidence" value="ECO:0007669"/>
    <property type="project" value="UniProtKB-UniRule"/>
</dbReference>
<proteinExistence type="inferred from homology"/>
<comment type="similarity">
    <text evidence="1">Belongs to the 'phage' integrase family.</text>
</comment>
<dbReference type="Gene3D" id="1.10.443.10">
    <property type="entry name" value="Intergrase catalytic core"/>
    <property type="match status" value="1"/>
</dbReference>
<keyword evidence="8" id="KW-1185">Reference proteome</keyword>
<dbReference type="Pfam" id="PF00589">
    <property type="entry name" value="Phage_integrase"/>
    <property type="match status" value="1"/>
</dbReference>
<dbReference type="SUPFAM" id="SSF56349">
    <property type="entry name" value="DNA breaking-rejoining enzymes"/>
    <property type="match status" value="1"/>
</dbReference>
<keyword evidence="2 4" id="KW-0238">DNA-binding</keyword>
<name>A0A1H9RSW6_9PSEU</name>
<dbReference type="InterPro" id="IPR044068">
    <property type="entry name" value="CB"/>
</dbReference>
<dbReference type="InterPro" id="IPR002104">
    <property type="entry name" value="Integrase_catalytic"/>
</dbReference>
<reference evidence="8" key="1">
    <citation type="submission" date="2016-10" db="EMBL/GenBank/DDBJ databases">
        <authorList>
            <person name="Varghese N."/>
            <person name="Submissions S."/>
        </authorList>
    </citation>
    <scope>NUCLEOTIDE SEQUENCE [LARGE SCALE GENOMIC DNA]</scope>
    <source>
        <strain evidence="8">DSM 44260</strain>
    </source>
</reference>
<dbReference type="EMBL" id="FOGI01000005">
    <property type="protein sequence ID" value="SER76041.1"/>
    <property type="molecule type" value="Genomic_DNA"/>
</dbReference>
<dbReference type="InterPro" id="IPR010998">
    <property type="entry name" value="Integrase_recombinase_N"/>
</dbReference>
<organism evidence="7 8">
    <name type="scientific">Actinokineospora terrae</name>
    <dbReference type="NCBI Taxonomy" id="155974"/>
    <lineage>
        <taxon>Bacteria</taxon>
        <taxon>Bacillati</taxon>
        <taxon>Actinomycetota</taxon>
        <taxon>Actinomycetes</taxon>
        <taxon>Pseudonocardiales</taxon>
        <taxon>Pseudonocardiaceae</taxon>
        <taxon>Actinokineospora</taxon>
    </lineage>
</organism>
<evidence type="ECO:0000313" key="8">
    <source>
        <dbReference type="Proteomes" id="UP000199051"/>
    </source>
</evidence>
<evidence type="ECO:0000256" key="4">
    <source>
        <dbReference type="PROSITE-ProRule" id="PRU01248"/>
    </source>
</evidence>
<protein>
    <submittedName>
        <fullName evidence="7">Site-specific recombinase XerD</fullName>
    </submittedName>
</protein>
<evidence type="ECO:0000259" key="6">
    <source>
        <dbReference type="PROSITE" id="PS51900"/>
    </source>
</evidence>
<dbReference type="GO" id="GO:0015074">
    <property type="term" value="P:DNA integration"/>
    <property type="evidence" value="ECO:0007669"/>
    <property type="project" value="InterPro"/>
</dbReference>
<dbReference type="RefSeq" id="WP_092777545.1">
    <property type="nucleotide sequence ID" value="NZ_FOGI01000005.1"/>
</dbReference>
<dbReference type="InterPro" id="IPR013762">
    <property type="entry name" value="Integrase-like_cat_sf"/>
</dbReference>
<dbReference type="PROSITE" id="PS51900">
    <property type="entry name" value="CB"/>
    <property type="match status" value="1"/>
</dbReference>
<dbReference type="InterPro" id="IPR011010">
    <property type="entry name" value="DNA_brk_join_enz"/>
</dbReference>
<dbReference type="Gene3D" id="1.10.150.130">
    <property type="match status" value="1"/>
</dbReference>
<dbReference type="AlphaFoldDB" id="A0A1H9RSW6"/>
<dbReference type="GO" id="GO:0006310">
    <property type="term" value="P:DNA recombination"/>
    <property type="evidence" value="ECO:0007669"/>
    <property type="project" value="UniProtKB-KW"/>
</dbReference>
<accession>A0A1H9RSW6</accession>
<evidence type="ECO:0000259" key="5">
    <source>
        <dbReference type="PROSITE" id="PS51898"/>
    </source>
</evidence>
<evidence type="ECO:0000313" key="7">
    <source>
        <dbReference type="EMBL" id="SER76041.1"/>
    </source>
</evidence>
<evidence type="ECO:0000256" key="1">
    <source>
        <dbReference type="ARBA" id="ARBA00008857"/>
    </source>
</evidence>
<feature type="domain" description="Core-binding (CB)" evidence="6">
    <location>
        <begin position="75"/>
        <end position="186"/>
    </location>
</feature>
<dbReference type="InterPro" id="IPR050090">
    <property type="entry name" value="Tyrosine_recombinase_XerCD"/>
</dbReference>
<keyword evidence="3" id="KW-0233">DNA recombination</keyword>
<dbReference type="CDD" id="cd01189">
    <property type="entry name" value="INT_ICEBs1_C_like"/>
    <property type="match status" value="1"/>
</dbReference>
<dbReference type="PANTHER" id="PTHR30349:SF64">
    <property type="entry name" value="PROPHAGE INTEGRASE INTD-RELATED"/>
    <property type="match status" value="1"/>
</dbReference>
<dbReference type="Proteomes" id="UP000199051">
    <property type="component" value="Unassembled WGS sequence"/>
</dbReference>
<evidence type="ECO:0000256" key="2">
    <source>
        <dbReference type="ARBA" id="ARBA00023125"/>
    </source>
</evidence>
<dbReference type="PROSITE" id="PS51898">
    <property type="entry name" value="TYR_RECOMBINASE"/>
    <property type="match status" value="1"/>
</dbReference>
<sequence length="422" mass="47032">MPVLPDESRQRGRIEQRGSNLRVVVYAGDDPVTGKRSYLRESVKGNDKAAYKRANTVLTRLLAQVEKQRVTETSISLGEVLEEWLKVAEMEDSTRAGYRGYIERNIRPALGALAARKVTARVLESFNAELRRCRERCDGKPYIAHKATGLHDCLSVGCKPHVCKPLAASTVRQIHAVISGAMAAAVRWEWLDDNPARKAHRPRQSPSQPDPPSAAEAALLIEAAFEVDDDWGTLVWLVMTTGMRRGEVCALRWDHIDLDLGVLEIRQSYIDRGGIKKIKDTKTHQMRRIALDTETVVLLGELRQRCIQRCAALNIEFTGDLYVFVGVRKPHPRVPCKPDSISGRYKYMATKLGIETHIHELRHYSATELLTAGVDLRTVAGRLGHGGGGATTLRVYAAWVAGADRKAAEILASRMPKRRPKP</sequence>
<evidence type="ECO:0000256" key="3">
    <source>
        <dbReference type="ARBA" id="ARBA00023172"/>
    </source>
</evidence>
<gene>
    <name evidence="7" type="ORF">SAMN04487818_10585</name>
</gene>
<dbReference type="PANTHER" id="PTHR30349">
    <property type="entry name" value="PHAGE INTEGRASE-RELATED"/>
    <property type="match status" value="1"/>
</dbReference>
<feature type="domain" description="Tyr recombinase" evidence="5">
    <location>
        <begin position="207"/>
        <end position="409"/>
    </location>
</feature>
<dbReference type="STRING" id="155974.SAMN04487818_10585"/>